<evidence type="ECO:0000256" key="8">
    <source>
        <dbReference type="ARBA" id="ARBA00022989"/>
    </source>
</evidence>
<evidence type="ECO:0000256" key="9">
    <source>
        <dbReference type="ARBA" id="ARBA00023065"/>
    </source>
</evidence>
<evidence type="ECO:0000256" key="4">
    <source>
        <dbReference type="ARBA" id="ARBA00022475"/>
    </source>
</evidence>
<dbReference type="Proteomes" id="UP001262410">
    <property type="component" value="Unassembled WGS sequence"/>
</dbReference>
<evidence type="ECO:0000256" key="10">
    <source>
        <dbReference type="ARBA" id="ARBA00023136"/>
    </source>
</evidence>
<dbReference type="RefSeq" id="WP_309791671.1">
    <property type="nucleotide sequence ID" value="NZ_JAVDPW010000001.1"/>
</dbReference>
<organism evidence="13 14">
    <name type="scientific">Inquilinus ginsengisoli</name>
    <dbReference type="NCBI Taxonomy" id="363840"/>
    <lineage>
        <taxon>Bacteria</taxon>
        <taxon>Pseudomonadati</taxon>
        <taxon>Pseudomonadota</taxon>
        <taxon>Alphaproteobacteria</taxon>
        <taxon>Rhodospirillales</taxon>
        <taxon>Rhodospirillaceae</taxon>
        <taxon>Inquilinus</taxon>
    </lineage>
</organism>
<accession>A0ABU1JGM7</accession>
<keyword evidence="5" id="KW-0997">Cell inner membrane</keyword>
<dbReference type="Gene3D" id="1.20.58.340">
    <property type="entry name" value="Magnesium transport protein CorA, transmembrane region"/>
    <property type="match status" value="2"/>
</dbReference>
<keyword evidence="9" id="KW-0406">Ion transport</keyword>
<name>A0ABU1JGM7_9PROT</name>
<evidence type="ECO:0000256" key="11">
    <source>
        <dbReference type="SAM" id="Coils"/>
    </source>
</evidence>
<keyword evidence="3" id="KW-0813">Transport</keyword>
<comment type="caution">
    <text evidence="13">The sequence shown here is derived from an EMBL/GenBank/DDBJ whole genome shotgun (WGS) entry which is preliminary data.</text>
</comment>
<protein>
    <submittedName>
        <fullName evidence="13">Zinc transporter</fullName>
    </submittedName>
</protein>
<dbReference type="InterPro" id="IPR002523">
    <property type="entry name" value="MgTranspt_CorA/ZnTranspt_ZntB"/>
</dbReference>
<dbReference type="PANTHER" id="PTHR46494">
    <property type="entry name" value="CORA FAMILY METAL ION TRANSPORTER (EUROFUNG)"/>
    <property type="match status" value="1"/>
</dbReference>
<evidence type="ECO:0000313" key="13">
    <source>
        <dbReference type="EMBL" id="MDR6287766.1"/>
    </source>
</evidence>
<dbReference type="InterPro" id="IPR045863">
    <property type="entry name" value="CorA_TM1_TM2"/>
</dbReference>
<evidence type="ECO:0000256" key="3">
    <source>
        <dbReference type="ARBA" id="ARBA00022448"/>
    </source>
</evidence>
<keyword evidence="11" id="KW-0175">Coiled coil</keyword>
<evidence type="ECO:0000256" key="6">
    <source>
        <dbReference type="ARBA" id="ARBA00022692"/>
    </source>
</evidence>
<dbReference type="SUPFAM" id="SSF144083">
    <property type="entry name" value="Magnesium transport protein CorA, transmembrane region"/>
    <property type="match status" value="1"/>
</dbReference>
<comment type="similarity">
    <text evidence="2">Belongs to the CorA metal ion transporter (MIT) (TC 1.A.35) family.</text>
</comment>
<sequence length="338" mass="37139">MGLDEKRPLVSFHFGDAVAAAYHFDPGSGACRQTGVDPLPEPGDGWVWLHLKLTDTRARHWLAHHATVPPAVAQWLLDGPDRVHLQRLDGWVVGAANGLHHDFAFEPDQISRMRFCVGPNLLVTGRRHPLRAVDEIRRSLDSGRAPATALGMLALVGEHLAAEAEATVEKLMEQVDEIEDRVLDDRSNSHTVEDRQALGRIRRSAAALRRHLLPEGTTFAAGLDDLPDWADAAGRGSLVAAAERFRRAARSLDEVIDRARLLQEEIAAQRAEAMNRSLLVLAVLTAIFLPMTLITGIFGMNVAGMPGLQDPGAFLWVMLLIVVAGVATIVLMLWRRMF</sequence>
<keyword evidence="8 12" id="KW-1133">Transmembrane helix</keyword>
<keyword evidence="4" id="KW-1003">Cell membrane</keyword>
<feature type="transmembrane region" description="Helical" evidence="12">
    <location>
        <begin position="278"/>
        <end position="301"/>
    </location>
</feature>
<evidence type="ECO:0000256" key="7">
    <source>
        <dbReference type="ARBA" id="ARBA00022833"/>
    </source>
</evidence>
<dbReference type="Pfam" id="PF01544">
    <property type="entry name" value="CorA"/>
    <property type="match status" value="1"/>
</dbReference>
<dbReference type="SUPFAM" id="SSF143865">
    <property type="entry name" value="CorA soluble domain-like"/>
    <property type="match status" value="1"/>
</dbReference>
<dbReference type="InterPro" id="IPR045861">
    <property type="entry name" value="CorA_cytoplasmic_dom"/>
</dbReference>
<evidence type="ECO:0000256" key="1">
    <source>
        <dbReference type="ARBA" id="ARBA00004651"/>
    </source>
</evidence>
<evidence type="ECO:0000313" key="14">
    <source>
        <dbReference type="Proteomes" id="UP001262410"/>
    </source>
</evidence>
<comment type="subcellular location">
    <subcellularLocation>
        <location evidence="1">Cell membrane</location>
        <topology evidence="1">Multi-pass membrane protein</topology>
    </subcellularLocation>
</comment>
<dbReference type="PANTHER" id="PTHR46494:SF3">
    <property type="entry name" value="ZINC TRANSPORT PROTEIN ZNTB"/>
    <property type="match status" value="1"/>
</dbReference>
<evidence type="ECO:0000256" key="12">
    <source>
        <dbReference type="SAM" id="Phobius"/>
    </source>
</evidence>
<gene>
    <name evidence="13" type="ORF">E9232_000265</name>
</gene>
<proteinExistence type="inferred from homology"/>
<reference evidence="13 14" key="1">
    <citation type="submission" date="2023-07" db="EMBL/GenBank/DDBJ databases">
        <title>Sorghum-associated microbial communities from plants grown in Nebraska, USA.</title>
        <authorList>
            <person name="Schachtman D."/>
        </authorList>
    </citation>
    <scope>NUCLEOTIDE SEQUENCE [LARGE SCALE GENOMIC DNA]</scope>
    <source>
        <strain evidence="13 14">584</strain>
    </source>
</reference>
<keyword evidence="10 12" id="KW-0472">Membrane</keyword>
<keyword evidence="14" id="KW-1185">Reference proteome</keyword>
<feature type="transmembrane region" description="Helical" evidence="12">
    <location>
        <begin position="313"/>
        <end position="334"/>
    </location>
</feature>
<feature type="coiled-coil region" evidence="11">
    <location>
        <begin position="161"/>
        <end position="188"/>
    </location>
</feature>
<dbReference type="EMBL" id="JAVDPW010000001">
    <property type="protein sequence ID" value="MDR6287766.1"/>
    <property type="molecule type" value="Genomic_DNA"/>
</dbReference>
<evidence type="ECO:0000256" key="5">
    <source>
        <dbReference type="ARBA" id="ARBA00022519"/>
    </source>
</evidence>
<keyword evidence="7" id="KW-0862">Zinc</keyword>
<evidence type="ECO:0000256" key="2">
    <source>
        <dbReference type="ARBA" id="ARBA00009765"/>
    </source>
</evidence>
<dbReference type="Gene3D" id="3.30.460.20">
    <property type="entry name" value="CorA soluble domain-like"/>
    <property type="match status" value="1"/>
</dbReference>
<keyword evidence="6 12" id="KW-0812">Transmembrane</keyword>